<proteinExistence type="inferred from homology"/>
<dbReference type="PANTHER" id="PTHR21373:SF0">
    <property type="entry name" value="N-ALPHA-ACETYLTRANSFERASE 35, NATC AUXILIARY SUBUNIT"/>
    <property type="match status" value="1"/>
</dbReference>
<sequence length="817" mass="92555">MDDNENDPQEEMTDITLILEAAASNLDFKSPMLHTKSFNLQDSMAALEIMDKKMDCCEVPCRKDEPADSTNNSNNNNNSDENTESVEEPKKENAEATSRMIFPRPAPTGLDDEVDPLPWDELTLEDAVFIATENLVLLESFLTDGISVVESTFNCLYAHKSVVEDMKNRLEPSSLTEQMQAIMSTTTKKGTVPQHVVYSSTLMMIELTDLLREVILNADIYEEEDFTISTYNIDKFDDRDDVSVTKIGRNVLEILKEESVLNNQHNNTHDSAVLKAINSILEFQLDFITVITSMARLSGKSIQEELTKSQVIARAAVAKVTQISILMKKLKTVQSESTKVVIKRTFDSYVNRPLVGNAPLRKIVFRETEESLSTLKKIIGDVDSVVCNILLKGNTLGRIRYMMRKASTSSANILTRSLLVLNLYFDDKMFGQFPVPELIVNHMKQLMGVSDSVFSSIAAKAFLNRLCKPVYDSLKVLVLNKNRQRSYIDVMLGDWSVLREEAYIVDMTYHQEIQSNNASSELQPHFSLYILCITIELMDNFVHLGVELKLLCSEEELGIAYWYRDFLTSSLLSQVNTMRQEKLLTRKLKQTEQLLEVKKKQQHQSTTKSNKGGGKKKGKNKKNGNTSSNNNNGNNNSNGGSIIDLPYTPEDIEDDFDYMLLNVKRNLCRGLVRFFAALRQAGLIKETFYEFTTNRRIFEMRFEIFAAIQQPPSLSYDDYMKGSDFSEVSQKDLLASTADTFRLTKGMIDRLLVQIPGIDSNYLPAQEEELRQLAKVCVGNSIYLQKLIRIIEGKGESKARVTIDTKTSNQFCTIKID</sequence>
<evidence type="ECO:0000256" key="2">
    <source>
        <dbReference type="ARBA" id="ARBA00006289"/>
    </source>
</evidence>
<dbReference type="InParanoid" id="A0A1E7F5F8"/>
<organism evidence="7 8">
    <name type="scientific">Fragilariopsis cylindrus CCMP1102</name>
    <dbReference type="NCBI Taxonomy" id="635003"/>
    <lineage>
        <taxon>Eukaryota</taxon>
        <taxon>Sar</taxon>
        <taxon>Stramenopiles</taxon>
        <taxon>Ochrophyta</taxon>
        <taxon>Bacillariophyta</taxon>
        <taxon>Bacillariophyceae</taxon>
        <taxon>Bacillariophycidae</taxon>
        <taxon>Bacillariales</taxon>
        <taxon>Bacillariaceae</taxon>
        <taxon>Fragilariopsis</taxon>
    </lineage>
</organism>
<evidence type="ECO:0000313" key="7">
    <source>
        <dbReference type="EMBL" id="OEU13354.1"/>
    </source>
</evidence>
<dbReference type="GO" id="GO:0031417">
    <property type="term" value="C:NatC complex"/>
    <property type="evidence" value="ECO:0007669"/>
    <property type="project" value="InterPro"/>
</dbReference>
<feature type="compositionally biased region" description="Low complexity" evidence="4">
    <location>
        <begin position="623"/>
        <end position="641"/>
    </location>
</feature>
<feature type="region of interest" description="Disordered" evidence="4">
    <location>
        <begin position="63"/>
        <end position="109"/>
    </location>
</feature>
<dbReference type="Pfam" id="PF04112">
    <property type="entry name" value="Mak10"/>
    <property type="match status" value="2"/>
</dbReference>
<dbReference type="InterPro" id="IPR057983">
    <property type="entry name" value="NAA35-like_N"/>
</dbReference>
<comment type="similarity">
    <text evidence="2">Belongs to the MAK10 family.</text>
</comment>
<evidence type="ECO:0000313" key="8">
    <source>
        <dbReference type="Proteomes" id="UP000095751"/>
    </source>
</evidence>
<keyword evidence="3" id="KW-0963">Cytoplasm</keyword>
<dbReference type="AlphaFoldDB" id="A0A1E7F5F8"/>
<keyword evidence="8" id="KW-1185">Reference proteome</keyword>
<dbReference type="Pfam" id="PF25789">
    <property type="entry name" value="TPR_NAA35"/>
    <property type="match status" value="1"/>
</dbReference>
<dbReference type="EMBL" id="KV784361">
    <property type="protein sequence ID" value="OEU13354.1"/>
    <property type="molecule type" value="Genomic_DNA"/>
</dbReference>
<dbReference type="OrthoDB" id="269405at2759"/>
<feature type="compositionally biased region" description="Basic residues" evidence="4">
    <location>
        <begin position="613"/>
        <end position="622"/>
    </location>
</feature>
<feature type="domain" description="NAA35-like TPR repeats" evidence="6">
    <location>
        <begin position="387"/>
        <end position="814"/>
    </location>
</feature>
<feature type="compositionally biased region" description="Low complexity" evidence="4">
    <location>
        <begin position="68"/>
        <end position="80"/>
    </location>
</feature>
<dbReference type="PANTHER" id="PTHR21373">
    <property type="entry name" value="GLUCOSE REPRESSIBLE PROTEIN MAK10"/>
    <property type="match status" value="1"/>
</dbReference>
<comment type="subcellular location">
    <subcellularLocation>
        <location evidence="1">Cytoplasm</location>
    </subcellularLocation>
</comment>
<gene>
    <name evidence="7" type="ORF">FRACYDRAFT_241692</name>
</gene>
<evidence type="ECO:0000259" key="5">
    <source>
        <dbReference type="Pfam" id="PF04112"/>
    </source>
</evidence>
<dbReference type="KEGG" id="fcy:FRACYDRAFT_241692"/>
<name>A0A1E7F5F8_9STRA</name>
<evidence type="ECO:0000256" key="4">
    <source>
        <dbReference type="SAM" id="MobiDB-lite"/>
    </source>
</evidence>
<evidence type="ECO:0000256" key="3">
    <source>
        <dbReference type="ARBA" id="ARBA00022490"/>
    </source>
</evidence>
<dbReference type="InterPro" id="IPR007244">
    <property type="entry name" value="Naa35_N"/>
</dbReference>
<accession>A0A1E7F5F8</accession>
<protein>
    <submittedName>
        <fullName evidence="7">Uncharacterized protein</fullName>
    </submittedName>
</protein>
<dbReference type="InterPro" id="IPR057982">
    <property type="entry name" value="TPR_NAA35"/>
</dbReference>
<feature type="domain" description="NAA35-like N-terminal" evidence="5">
    <location>
        <begin position="32"/>
        <end position="62"/>
    </location>
</feature>
<reference evidence="7 8" key="1">
    <citation type="submission" date="2016-09" db="EMBL/GenBank/DDBJ databases">
        <title>Extensive genetic diversity and differential bi-allelic expression allows diatom success in the polar Southern Ocean.</title>
        <authorList>
            <consortium name="DOE Joint Genome Institute"/>
            <person name="Mock T."/>
            <person name="Otillar R.P."/>
            <person name="Strauss J."/>
            <person name="Dupont C."/>
            <person name="Frickenhaus S."/>
            <person name="Maumus F."/>
            <person name="Mcmullan M."/>
            <person name="Sanges R."/>
            <person name="Schmutz J."/>
            <person name="Toseland A."/>
            <person name="Valas R."/>
            <person name="Veluchamy A."/>
            <person name="Ward B.J."/>
            <person name="Allen A."/>
            <person name="Barry K."/>
            <person name="Falciatore A."/>
            <person name="Ferrante M."/>
            <person name="Fortunato A.E."/>
            <person name="Gloeckner G."/>
            <person name="Gruber A."/>
            <person name="Hipkin R."/>
            <person name="Janech M."/>
            <person name="Kroth P."/>
            <person name="Leese F."/>
            <person name="Lindquist E."/>
            <person name="Lyon B.R."/>
            <person name="Martin J."/>
            <person name="Mayer C."/>
            <person name="Parker M."/>
            <person name="Quesneville H."/>
            <person name="Raymond J."/>
            <person name="Uhlig C."/>
            <person name="Valentin K.U."/>
            <person name="Worden A.Z."/>
            <person name="Armbrust E.V."/>
            <person name="Bowler C."/>
            <person name="Green B."/>
            <person name="Moulton V."/>
            <person name="Van Oosterhout C."/>
            <person name="Grigoriev I."/>
        </authorList>
    </citation>
    <scope>NUCLEOTIDE SEQUENCE [LARGE SCALE GENOMIC DNA]</scope>
    <source>
        <strain evidence="7 8">CCMP1102</strain>
    </source>
</reference>
<evidence type="ECO:0000259" key="6">
    <source>
        <dbReference type="Pfam" id="PF25789"/>
    </source>
</evidence>
<feature type="region of interest" description="Disordered" evidence="4">
    <location>
        <begin position="596"/>
        <end position="642"/>
    </location>
</feature>
<evidence type="ECO:0000256" key="1">
    <source>
        <dbReference type="ARBA" id="ARBA00004496"/>
    </source>
</evidence>
<dbReference type="Proteomes" id="UP000095751">
    <property type="component" value="Unassembled WGS sequence"/>
</dbReference>
<feature type="domain" description="NAA35-like N-terminal" evidence="5">
    <location>
        <begin position="119"/>
        <end position="240"/>
    </location>
</feature>